<evidence type="ECO:0000256" key="5">
    <source>
        <dbReference type="PIRSR" id="PIRSR001365-2"/>
    </source>
</evidence>
<dbReference type="Gene3D" id="3.20.20.70">
    <property type="entry name" value="Aldolase class I"/>
    <property type="match status" value="1"/>
</dbReference>
<dbReference type="CDD" id="cd00408">
    <property type="entry name" value="DHDPS-like"/>
    <property type="match status" value="1"/>
</dbReference>
<sequence>MPKPLFRGVCASTITPFNSRGELDLALLPAHVDWIISEGANAISPLGSSGEFPVMEVEDRKRVLEAALEANNGRVPVVAGTHAYSTQHTIELSKHAERAGADSLLIVPPYYMAPTPSQAMTHYRRIAEAVSIPVVLYHNVPLTCVDFTTDHIVKLFEEKAIGGVKMSNPEPDRICQLLQATGGDLFVYAGLDTVAFEGLCHGAHGWISGIPSMVPRAAQQLYTAIAIDGDLPAARAIWKKLGPLMRIQFSSYLSKGEGAHWFSVMKAVLNMIGPPVGDPQPPILPLQENYRKDIGKMLAELDYRVKS</sequence>
<keyword evidence="2 3" id="KW-0456">Lyase</keyword>
<evidence type="ECO:0000313" key="6">
    <source>
        <dbReference type="EMBL" id="BBO33713.1"/>
    </source>
</evidence>
<name>A0A5K7XHN0_9BACT</name>
<evidence type="ECO:0000256" key="1">
    <source>
        <dbReference type="ARBA" id="ARBA00007592"/>
    </source>
</evidence>
<keyword evidence="7" id="KW-1185">Reference proteome</keyword>
<dbReference type="AlphaFoldDB" id="A0A5K7XHN0"/>
<dbReference type="EC" id="4.3.3.7" evidence="6"/>
<dbReference type="PRINTS" id="PR00146">
    <property type="entry name" value="DHPICSNTHASE"/>
</dbReference>
<dbReference type="RefSeq" id="WP_152099433.1">
    <property type="nucleotide sequence ID" value="NZ_AP021861.1"/>
</dbReference>
<dbReference type="GO" id="GO:0008840">
    <property type="term" value="F:4-hydroxy-tetrahydrodipicolinate synthase activity"/>
    <property type="evidence" value="ECO:0007669"/>
    <property type="project" value="UniProtKB-EC"/>
</dbReference>
<dbReference type="InterPro" id="IPR013785">
    <property type="entry name" value="Aldolase_TIM"/>
</dbReference>
<organism evidence="6 7">
    <name type="scientific">Lacipirellula parvula</name>
    <dbReference type="NCBI Taxonomy" id="2650471"/>
    <lineage>
        <taxon>Bacteria</taxon>
        <taxon>Pseudomonadati</taxon>
        <taxon>Planctomycetota</taxon>
        <taxon>Planctomycetia</taxon>
        <taxon>Pirellulales</taxon>
        <taxon>Lacipirellulaceae</taxon>
        <taxon>Lacipirellula</taxon>
    </lineage>
</organism>
<evidence type="ECO:0000256" key="2">
    <source>
        <dbReference type="ARBA" id="ARBA00023239"/>
    </source>
</evidence>
<dbReference type="KEGG" id="lpav:PLANPX_3325"/>
<dbReference type="EMBL" id="AP021861">
    <property type="protein sequence ID" value="BBO33713.1"/>
    <property type="molecule type" value="Genomic_DNA"/>
</dbReference>
<comment type="similarity">
    <text evidence="1 3">Belongs to the DapA family.</text>
</comment>
<dbReference type="InterPro" id="IPR002220">
    <property type="entry name" value="DapA-like"/>
</dbReference>
<dbReference type="Pfam" id="PF00701">
    <property type="entry name" value="DHDPS"/>
    <property type="match status" value="1"/>
</dbReference>
<feature type="active site" description="Schiff-base intermediate with substrate" evidence="4">
    <location>
        <position position="165"/>
    </location>
</feature>
<dbReference type="Proteomes" id="UP000326837">
    <property type="component" value="Chromosome"/>
</dbReference>
<dbReference type="SMART" id="SM01130">
    <property type="entry name" value="DHDPS"/>
    <property type="match status" value="1"/>
</dbReference>
<evidence type="ECO:0000256" key="4">
    <source>
        <dbReference type="PIRSR" id="PIRSR001365-1"/>
    </source>
</evidence>
<protein>
    <submittedName>
        <fullName evidence="6">4-hydroxy-tetrahydrodipicolinate synthase</fullName>
        <ecNumber evidence="6">4.3.3.7</ecNumber>
    </submittedName>
</protein>
<accession>A0A5K7XHN0</accession>
<feature type="binding site" evidence="5">
    <location>
        <position position="207"/>
    </location>
    <ligand>
        <name>pyruvate</name>
        <dbReference type="ChEBI" id="CHEBI:15361"/>
    </ligand>
</feature>
<dbReference type="SUPFAM" id="SSF51569">
    <property type="entry name" value="Aldolase"/>
    <property type="match status" value="1"/>
</dbReference>
<feature type="active site" description="Proton donor/acceptor" evidence="4">
    <location>
        <position position="137"/>
    </location>
</feature>
<gene>
    <name evidence="6" type="ORF">PLANPX_3325</name>
</gene>
<reference evidence="7" key="1">
    <citation type="submission" date="2019-10" db="EMBL/GenBank/DDBJ databases">
        <title>Lacipirellula parvula gen. nov., sp. nov., representing a lineage of planctomycetes widespread in freshwater anoxic habitats, and description of the family Lacipirellulaceae.</title>
        <authorList>
            <person name="Dedysh S.N."/>
            <person name="Kulichevskaya I.S."/>
            <person name="Beletsky A.V."/>
            <person name="Rakitin A.L."/>
            <person name="Mardanov A.V."/>
            <person name="Ivanova A.A."/>
            <person name="Saltykova V.X."/>
            <person name="Rijpstra W.I.C."/>
            <person name="Sinninghe Damste J.S."/>
            <person name="Ravin N.V."/>
        </authorList>
    </citation>
    <scope>NUCLEOTIDE SEQUENCE [LARGE SCALE GENOMIC DNA]</scope>
    <source>
        <strain evidence="7">PX69</strain>
    </source>
</reference>
<evidence type="ECO:0000313" key="7">
    <source>
        <dbReference type="Proteomes" id="UP000326837"/>
    </source>
</evidence>
<dbReference type="PANTHER" id="PTHR12128:SF66">
    <property type="entry name" value="4-HYDROXY-2-OXOGLUTARATE ALDOLASE, MITOCHONDRIAL"/>
    <property type="match status" value="1"/>
</dbReference>
<dbReference type="PANTHER" id="PTHR12128">
    <property type="entry name" value="DIHYDRODIPICOLINATE SYNTHASE"/>
    <property type="match status" value="1"/>
</dbReference>
<evidence type="ECO:0000256" key="3">
    <source>
        <dbReference type="PIRNR" id="PIRNR001365"/>
    </source>
</evidence>
<proteinExistence type="inferred from homology"/>
<dbReference type="PIRSF" id="PIRSF001365">
    <property type="entry name" value="DHDPS"/>
    <property type="match status" value="1"/>
</dbReference>